<keyword evidence="6" id="KW-0812">Transmembrane</keyword>
<evidence type="ECO:0000256" key="4">
    <source>
        <dbReference type="ARBA" id="ARBA00023316"/>
    </source>
</evidence>
<dbReference type="PANTHER" id="PTHR31361">
    <property type="entry name" value="BETA-GLUCAN SYNTHESIS-ASSOCIATED PROTEIN KRE6-RELATED"/>
    <property type="match status" value="1"/>
</dbReference>
<protein>
    <submittedName>
        <fullName evidence="7">Beta-glucan synthesis-associated protein (SKN1)</fullName>
    </submittedName>
</protein>
<dbReference type="Pfam" id="PF03935">
    <property type="entry name" value="SKN1_KRE6_Sbg1"/>
    <property type="match status" value="1"/>
</dbReference>
<evidence type="ECO:0000256" key="1">
    <source>
        <dbReference type="ARBA" id="ARBA00004370"/>
    </source>
</evidence>
<dbReference type="OrthoDB" id="3057032at2759"/>
<feature type="compositionally biased region" description="Basic and acidic residues" evidence="5">
    <location>
        <begin position="31"/>
        <end position="40"/>
    </location>
</feature>
<dbReference type="Gene3D" id="2.60.120.200">
    <property type="match status" value="1"/>
</dbReference>
<evidence type="ECO:0000313" key="8">
    <source>
        <dbReference type="Proteomes" id="UP001063166"/>
    </source>
</evidence>
<dbReference type="GO" id="GO:0031505">
    <property type="term" value="P:fungal-type cell wall organization"/>
    <property type="evidence" value="ECO:0007669"/>
    <property type="project" value="TreeGrafter"/>
</dbReference>
<comment type="caution">
    <text evidence="7">The sequence shown here is derived from an EMBL/GenBank/DDBJ whole genome shotgun (WGS) entry which is preliminary data.</text>
</comment>
<dbReference type="PANTHER" id="PTHR31361:SF1">
    <property type="entry name" value="BETA-GLUCAN SYNTHESIS-ASSOCIATED PROTEIN KRE6-RELATED"/>
    <property type="match status" value="1"/>
</dbReference>
<dbReference type="AlphaFoldDB" id="A0A9P3PSN0"/>
<organism evidence="7 8">
    <name type="scientific">Lyophyllum shimeji</name>
    <name type="common">Hon-shimeji</name>
    <name type="synonym">Tricholoma shimeji</name>
    <dbReference type="NCBI Taxonomy" id="47721"/>
    <lineage>
        <taxon>Eukaryota</taxon>
        <taxon>Fungi</taxon>
        <taxon>Dikarya</taxon>
        <taxon>Basidiomycota</taxon>
        <taxon>Agaricomycotina</taxon>
        <taxon>Agaricomycetes</taxon>
        <taxon>Agaricomycetidae</taxon>
        <taxon>Agaricales</taxon>
        <taxon>Tricholomatineae</taxon>
        <taxon>Lyophyllaceae</taxon>
        <taxon>Lyophyllum</taxon>
    </lineage>
</organism>
<keyword evidence="2 6" id="KW-0472">Membrane</keyword>
<keyword evidence="6" id="KW-1133">Transmembrane helix</keyword>
<dbReference type="Proteomes" id="UP001063166">
    <property type="component" value="Unassembled WGS sequence"/>
</dbReference>
<proteinExistence type="predicted"/>
<gene>
    <name evidence="7" type="ORF">LshimejAT787_0900640</name>
</gene>
<dbReference type="GO" id="GO:0015926">
    <property type="term" value="F:glucosidase activity"/>
    <property type="evidence" value="ECO:0007669"/>
    <property type="project" value="TreeGrafter"/>
</dbReference>
<name>A0A9P3PSN0_LYOSH</name>
<accession>A0A9P3PSN0</accession>
<dbReference type="GO" id="GO:0006078">
    <property type="term" value="P:(1-&gt;6)-beta-D-glucan biosynthetic process"/>
    <property type="evidence" value="ECO:0007669"/>
    <property type="project" value="TreeGrafter"/>
</dbReference>
<feature type="region of interest" description="Disordered" evidence="5">
    <location>
        <begin position="19"/>
        <end position="122"/>
    </location>
</feature>
<evidence type="ECO:0000256" key="6">
    <source>
        <dbReference type="SAM" id="Phobius"/>
    </source>
</evidence>
<dbReference type="InterPro" id="IPR005629">
    <property type="entry name" value="Skn1/Kre6/Sbg1"/>
</dbReference>
<feature type="transmembrane region" description="Helical" evidence="6">
    <location>
        <begin position="273"/>
        <end position="293"/>
    </location>
</feature>
<dbReference type="SUPFAM" id="SSF49899">
    <property type="entry name" value="Concanavalin A-like lectins/glucanases"/>
    <property type="match status" value="1"/>
</dbReference>
<evidence type="ECO:0000256" key="3">
    <source>
        <dbReference type="ARBA" id="ARBA00023180"/>
    </source>
</evidence>
<sequence length="537" mass="59445">MSPRPQSWVGDYEDVEFDLAFSDTPPSGRYSPHERQRMLPDEGTQPTRPAYMLDNTPMSSSSTSSPRTSHLPLGLTSDGVPRYHVQEPPIGRPRSTGPEPRNQMPRAASYRSIASSPLNPAFPSGPPSFNVLSPFSRPGSRGSAHITRIPSEESRALSQGPPFMANSTSSRGSMILYRRADTTDDVLLPPSFPHANRSSVVSTSGDSYLSLSSDSKYPSGMMTPERGLVAYAYDPSLDADEPLDEMDDALHDPEKKVIKVPGRPTSWRGFKNLAALVALVLGLLTLFVFYPVYQFYQDNGRTSLIVGNTRINATGQADYVEVSPRSQIPIVSLRGVIDPATPEDAMSRGSWEGEVYNLVFSDEFNDDGRTFSKDDDRFWEIVDHHSRDARYVTTRDGYLVFQPYVVPADDASTRRYIGHALRHRTPYCLEEGYVEISAVMPGSSARRFFWYGNRGWSGENMAAVPHGIGLSEILLLHLHLQISAGFRSHHLALTWPALGPSAVLVDYVRVYQKDGALASSCDSHLHDESLNFSARQP</sequence>
<evidence type="ECO:0000256" key="2">
    <source>
        <dbReference type="ARBA" id="ARBA00023136"/>
    </source>
</evidence>
<comment type="subcellular location">
    <subcellularLocation>
        <location evidence="1">Membrane</location>
    </subcellularLocation>
</comment>
<dbReference type="InterPro" id="IPR013320">
    <property type="entry name" value="ConA-like_dom_sf"/>
</dbReference>
<dbReference type="EMBL" id="BRPK01000009">
    <property type="protein sequence ID" value="GLB40849.1"/>
    <property type="molecule type" value="Genomic_DNA"/>
</dbReference>
<keyword evidence="3" id="KW-0325">Glycoprotein</keyword>
<evidence type="ECO:0000256" key="5">
    <source>
        <dbReference type="SAM" id="MobiDB-lite"/>
    </source>
</evidence>
<reference evidence="7" key="1">
    <citation type="submission" date="2022-07" db="EMBL/GenBank/DDBJ databases">
        <title>The genome of Lyophyllum shimeji provides insight into the initial evolution of ectomycorrhizal fungal genome.</title>
        <authorList>
            <person name="Kobayashi Y."/>
            <person name="Shibata T."/>
            <person name="Hirakawa H."/>
            <person name="Shigenobu S."/>
            <person name="Nishiyama T."/>
            <person name="Yamada A."/>
            <person name="Hasebe M."/>
            <person name="Kawaguchi M."/>
        </authorList>
    </citation>
    <scope>NUCLEOTIDE SEQUENCE</scope>
    <source>
        <strain evidence="7">AT787</strain>
    </source>
</reference>
<keyword evidence="8" id="KW-1185">Reference proteome</keyword>
<evidence type="ECO:0000313" key="7">
    <source>
        <dbReference type="EMBL" id="GLB40849.1"/>
    </source>
</evidence>
<dbReference type="GO" id="GO:0005886">
    <property type="term" value="C:plasma membrane"/>
    <property type="evidence" value="ECO:0007669"/>
    <property type="project" value="TreeGrafter"/>
</dbReference>
<dbReference type="GO" id="GO:0005789">
    <property type="term" value="C:endoplasmic reticulum membrane"/>
    <property type="evidence" value="ECO:0007669"/>
    <property type="project" value="TreeGrafter"/>
</dbReference>
<feature type="compositionally biased region" description="Low complexity" evidence="5">
    <location>
        <begin position="56"/>
        <end position="69"/>
    </location>
</feature>
<keyword evidence="4" id="KW-0961">Cell wall biogenesis/degradation</keyword>